<keyword evidence="9" id="KW-1185">Reference proteome</keyword>
<keyword evidence="5 7" id="KW-0472">Membrane</keyword>
<feature type="transmembrane region" description="Helical" evidence="7">
    <location>
        <begin position="33"/>
        <end position="58"/>
    </location>
</feature>
<evidence type="ECO:0000256" key="4">
    <source>
        <dbReference type="ARBA" id="ARBA00022989"/>
    </source>
</evidence>
<feature type="transmembrane region" description="Helical" evidence="7">
    <location>
        <begin position="139"/>
        <end position="160"/>
    </location>
</feature>
<keyword evidence="2" id="KW-1003">Cell membrane</keyword>
<evidence type="ECO:0000256" key="6">
    <source>
        <dbReference type="SAM" id="MobiDB-lite"/>
    </source>
</evidence>
<evidence type="ECO:0000256" key="3">
    <source>
        <dbReference type="ARBA" id="ARBA00022692"/>
    </source>
</evidence>
<evidence type="ECO:0000256" key="2">
    <source>
        <dbReference type="ARBA" id="ARBA00022475"/>
    </source>
</evidence>
<evidence type="ECO:0000256" key="7">
    <source>
        <dbReference type="SAM" id="Phobius"/>
    </source>
</evidence>
<evidence type="ECO:0008006" key="10">
    <source>
        <dbReference type="Google" id="ProtNLM"/>
    </source>
</evidence>
<dbReference type="PANTHER" id="PTHR30213:SF0">
    <property type="entry name" value="UPF0761 MEMBRANE PROTEIN YIHY"/>
    <property type="match status" value="1"/>
</dbReference>
<dbReference type="EMBL" id="AP027731">
    <property type="protein sequence ID" value="BDZ47656.1"/>
    <property type="molecule type" value="Genomic_DNA"/>
</dbReference>
<evidence type="ECO:0000313" key="8">
    <source>
        <dbReference type="EMBL" id="BDZ47656.1"/>
    </source>
</evidence>
<proteinExistence type="predicted"/>
<evidence type="ECO:0000313" key="9">
    <source>
        <dbReference type="Proteomes" id="UP001321498"/>
    </source>
</evidence>
<accession>A0ABM8GH20</accession>
<dbReference type="Pfam" id="PF03631">
    <property type="entry name" value="Virul_fac_BrkB"/>
    <property type="match status" value="1"/>
</dbReference>
<dbReference type="InterPro" id="IPR017039">
    <property type="entry name" value="Virul_fac_BrkB"/>
</dbReference>
<gene>
    <name evidence="8" type="ORF">GCM10025866_35650</name>
</gene>
<keyword evidence="4 7" id="KW-1133">Transmembrane helix</keyword>
<name>A0ABM8GH20_9MICO</name>
<sequence length="348" mass="37836">MTRRPRLVRPRDWSYVLRRTGHSFVRYRGIDSAAALTFFSAITLFPAALTVMSALALLDGSRAVDFVLKVVSEVASDRMVETVRGPLEQFTQLGNPGGALLVGVVLTLWTGSAYSTAFGRAVNTLYGTQEGRRIWKFRALMIVVTLLLTCGLALELLLLLGTPRVAAAAAEVAGIGEPWVSVWNLARWPVLILLAAALIALLFFWTPTVDRQTVPWFSSGAILALCGWTLATIGFWLYVTGIAHYNELYGWVGGALVVLLWLYLSNLMLVLGAGLDAELTRMTQLRQGIESEATIRVPMRDTARNLIIARSLARDVAEGRAIREESAASPEARGDLGGVEPGPEVQPG</sequence>
<keyword evidence="3 7" id="KW-0812">Transmembrane</keyword>
<dbReference type="PANTHER" id="PTHR30213">
    <property type="entry name" value="INNER MEMBRANE PROTEIN YHJD"/>
    <property type="match status" value="1"/>
</dbReference>
<feature type="region of interest" description="Disordered" evidence="6">
    <location>
        <begin position="323"/>
        <end position="348"/>
    </location>
</feature>
<organism evidence="8 9">
    <name type="scientific">Naasia aerilata</name>
    <dbReference type="NCBI Taxonomy" id="1162966"/>
    <lineage>
        <taxon>Bacteria</taxon>
        <taxon>Bacillati</taxon>
        <taxon>Actinomycetota</taxon>
        <taxon>Actinomycetes</taxon>
        <taxon>Micrococcales</taxon>
        <taxon>Microbacteriaceae</taxon>
        <taxon>Naasia</taxon>
    </lineage>
</organism>
<evidence type="ECO:0000256" key="5">
    <source>
        <dbReference type="ARBA" id="ARBA00023136"/>
    </source>
</evidence>
<evidence type="ECO:0000256" key="1">
    <source>
        <dbReference type="ARBA" id="ARBA00004651"/>
    </source>
</evidence>
<reference evidence="9" key="1">
    <citation type="journal article" date="2019" name="Int. J. Syst. Evol. Microbiol.">
        <title>The Global Catalogue of Microorganisms (GCM) 10K type strain sequencing project: providing services to taxonomists for standard genome sequencing and annotation.</title>
        <authorList>
            <consortium name="The Broad Institute Genomics Platform"/>
            <consortium name="The Broad Institute Genome Sequencing Center for Infectious Disease"/>
            <person name="Wu L."/>
            <person name="Ma J."/>
        </authorList>
    </citation>
    <scope>NUCLEOTIDE SEQUENCE [LARGE SCALE GENOMIC DNA]</scope>
    <source>
        <strain evidence="9">NBRC 108725</strain>
    </source>
</reference>
<feature type="transmembrane region" description="Helical" evidence="7">
    <location>
        <begin position="251"/>
        <end position="275"/>
    </location>
</feature>
<feature type="transmembrane region" description="Helical" evidence="7">
    <location>
        <begin position="97"/>
        <end position="118"/>
    </location>
</feature>
<feature type="transmembrane region" description="Helical" evidence="7">
    <location>
        <begin position="217"/>
        <end position="239"/>
    </location>
</feature>
<feature type="transmembrane region" description="Helical" evidence="7">
    <location>
        <begin position="186"/>
        <end position="205"/>
    </location>
</feature>
<comment type="subcellular location">
    <subcellularLocation>
        <location evidence="1">Cell membrane</location>
        <topology evidence="1">Multi-pass membrane protein</topology>
    </subcellularLocation>
</comment>
<dbReference type="PIRSF" id="PIRSF035875">
    <property type="entry name" value="RNase_BN"/>
    <property type="match status" value="1"/>
</dbReference>
<dbReference type="Proteomes" id="UP001321498">
    <property type="component" value="Chromosome"/>
</dbReference>
<protein>
    <recommendedName>
        <fullName evidence="10">YihY/virulence factor BrkB family protein</fullName>
    </recommendedName>
</protein>
<dbReference type="RefSeq" id="WP_286277530.1">
    <property type="nucleotide sequence ID" value="NZ_AP027731.1"/>
</dbReference>